<organism evidence="1 2">
    <name type="scientific">Elysia crispata</name>
    <name type="common">lettuce slug</name>
    <dbReference type="NCBI Taxonomy" id="231223"/>
    <lineage>
        <taxon>Eukaryota</taxon>
        <taxon>Metazoa</taxon>
        <taxon>Spiralia</taxon>
        <taxon>Lophotrochozoa</taxon>
        <taxon>Mollusca</taxon>
        <taxon>Gastropoda</taxon>
        <taxon>Heterobranchia</taxon>
        <taxon>Euthyneura</taxon>
        <taxon>Panpulmonata</taxon>
        <taxon>Sacoglossa</taxon>
        <taxon>Placobranchoidea</taxon>
        <taxon>Plakobranchidae</taxon>
        <taxon>Elysia</taxon>
    </lineage>
</organism>
<evidence type="ECO:0000313" key="2">
    <source>
        <dbReference type="Proteomes" id="UP001283361"/>
    </source>
</evidence>
<dbReference type="EMBL" id="JAWDGP010006844">
    <property type="protein sequence ID" value="KAK3734629.1"/>
    <property type="molecule type" value="Genomic_DNA"/>
</dbReference>
<name>A0AAE0Y6X3_9GAST</name>
<comment type="caution">
    <text evidence="1">The sequence shown here is derived from an EMBL/GenBank/DDBJ whole genome shotgun (WGS) entry which is preliminary data.</text>
</comment>
<proteinExistence type="predicted"/>
<protein>
    <submittedName>
        <fullName evidence="1">Uncharacterized protein</fullName>
    </submittedName>
</protein>
<keyword evidence="2" id="KW-1185">Reference proteome</keyword>
<reference evidence="1" key="1">
    <citation type="journal article" date="2023" name="G3 (Bethesda)">
        <title>A reference genome for the long-term kleptoplast-retaining sea slug Elysia crispata morphotype clarki.</title>
        <authorList>
            <person name="Eastman K.E."/>
            <person name="Pendleton A.L."/>
            <person name="Shaikh M.A."/>
            <person name="Suttiyut T."/>
            <person name="Ogas R."/>
            <person name="Tomko P."/>
            <person name="Gavelis G."/>
            <person name="Widhalm J.R."/>
            <person name="Wisecaver J.H."/>
        </authorList>
    </citation>
    <scope>NUCLEOTIDE SEQUENCE</scope>
    <source>
        <strain evidence="1">ECLA1</strain>
    </source>
</reference>
<evidence type="ECO:0000313" key="1">
    <source>
        <dbReference type="EMBL" id="KAK3734629.1"/>
    </source>
</evidence>
<dbReference type="Proteomes" id="UP001283361">
    <property type="component" value="Unassembled WGS sequence"/>
</dbReference>
<gene>
    <name evidence="1" type="ORF">RRG08_003536</name>
</gene>
<sequence>MTCLSSGQTLQDTRTRQDPDQCPCIHEEDWRASGSDPMRRIHTIELIKQIRYSCCLAGPGKGWPRDELFQSVVKRYKIAGD</sequence>
<dbReference type="AlphaFoldDB" id="A0AAE0Y6X3"/>
<accession>A0AAE0Y6X3</accession>